<dbReference type="InterPro" id="IPR050229">
    <property type="entry name" value="GlpE_sulfurtransferase"/>
</dbReference>
<protein>
    <recommendedName>
        <fullName evidence="1">Rhodanese domain-containing protein</fullName>
    </recommendedName>
</protein>
<accession>A0A3B1BDK9</accession>
<dbReference type="SMART" id="SM00450">
    <property type="entry name" value="RHOD"/>
    <property type="match status" value="1"/>
</dbReference>
<dbReference type="PROSITE" id="PS50206">
    <property type="entry name" value="RHODANESE_3"/>
    <property type="match status" value="1"/>
</dbReference>
<dbReference type="AlphaFoldDB" id="A0A3B1BDK9"/>
<evidence type="ECO:0000313" key="2">
    <source>
        <dbReference type="EMBL" id="VAX08480.1"/>
    </source>
</evidence>
<dbReference type="PANTHER" id="PTHR43031:SF18">
    <property type="entry name" value="RHODANESE-RELATED SULFURTRANSFERASES"/>
    <property type="match status" value="1"/>
</dbReference>
<gene>
    <name evidence="2" type="ORF">MNBD_GAMMA26-2137</name>
</gene>
<dbReference type="InterPro" id="IPR036873">
    <property type="entry name" value="Rhodanese-like_dom_sf"/>
</dbReference>
<dbReference type="Pfam" id="PF00581">
    <property type="entry name" value="Rhodanese"/>
    <property type="match status" value="1"/>
</dbReference>
<organism evidence="2">
    <name type="scientific">hydrothermal vent metagenome</name>
    <dbReference type="NCBI Taxonomy" id="652676"/>
    <lineage>
        <taxon>unclassified sequences</taxon>
        <taxon>metagenomes</taxon>
        <taxon>ecological metagenomes</taxon>
    </lineage>
</organism>
<reference evidence="2" key="1">
    <citation type="submission" date="2018-06" db="EMBL/GenBank/DDBJ databases">
        <authorList>
            <person name="Zhirakovskaya E."/>
        </authorList>
    </citation>
    <scope>NUCLEOTIDE SEQUENCE</scope>
</reference>
<feature type="domain" description="Rhodanese" evidence="1">
    <location>
        <begin position="27"/>
        <end position="104"/>
    </location>
</feature>
<dbReference type="SUPFAM" id="SSF52821">
    <property type="entry name" value="Rhodanese/Cell cycle control phosphatase"/>
    <property type="match status" value="1"/>
</dbReference>
<sequence length="108" mass="11882">MVIGMKQFTRMVFVFFLIIASIQAGDKTTEAIWIDVRTVAEYQQGHKADAINIPHTSIEQSIANVTTDKSANIRLYCAVGIRAGIAKATLERMGYTNVFNEGGLSDVQ</sequence>
<dbReference type="EMBL" id="UOFX01000036">
    <property type="protein sequence ID" value="VAX08480.1"/>
    <property type="molecule type" value="Genomic_DNA"/>
</dbReference>
<name>A0A3B1BDK9_9ZZZZ</name>
<evidence type="ECO:0000259" key="1">
    <source>
        <dbReference type="PROSITE" id="PS50206"/>
    </source>
</evidence>
<dbReference type="Gene3D" id="3.40.250.10">
    <property type="entry name" value="Rhodanese-like domain"/>
    <property type="match status" value="1"/>
</dbReference>
<proteinExistence type="predicted"/>
<dbReference type="CDD" id="cd00158">
    <property type="entry name" value="RHOD"/>
    <property type="match status" value="1"/>
</dbReference>
<dbReference type="PANTHER" id="PTHR43031">
    <property type="entry name" value="FAD-DEPENDENT OXIDOREDUCTASE"/>
    <property type="match status" value="1"/>
</dbReference>
<dbReference type="InterPro" id="IPR001763">
    <property type="entry name" value="Rhodanese-like_dom"/>
</dbReference>